<keyword evidence="4" id="KW-0067">ATP-binding</keyword>
<evidence type="ECO:0000256" key="5">
    <source>
        <dbReference type="ARBA" id="ARBA00022917"/>
    </source>
</evidence>
<feature type="domain" description="Aminoacyl-transfer RNA synthetases class-II family profile" evidence="8">
    <location>
        <begin position="598"/>
        <end position="1010"/>
    </location>
</feature>
<evidence type="ECO:0000256" key="6">
    <source>
        <dbReference type="ARBA" id="ARBA00023146"/>
    </source>
</evidence>
<feature type="compositionally biased region" description="Basic residues" evidence="7">
    <location>
        <begin position="1132"/>
        <end position="1144"/>
    </location>
</feature>
<keyword evidence="5" id="KW-0648">Protein biosynthesis</keyword>
<organism evidence="9">
    <name type="scientific">Zeugodacus cucurbitae</name>
    <name type="common">Melon fruit fly</name>
    <name type="synonym">Bactrocera cucurbitae</name>
    <dbReference type="NCBI Taxonomy" id="28588"/>
    <lineage>
        <taxon>Eukaryota</taxon>
        <taxon>Metazoa</taxon>
        <taxon>Ecdysozoa</taxon>
        <taxon>Arthropoda</taxon>
        <taxon>Hexapoda</taxon>
        <taxon>Insecta</taxon>
        <taxon>Pterygota</taxon>
        <taxon>Neoptera</taxon>
        <taxon>Endopterygota</taxon>
        <taxon>Diptera</taxon>
        <taxon>Brachycera</taxon>
        <taxon>Muscomorpha</taxon>
        <taxon>Tephritoidea</taxon>
        <taxon>Tephritidae</taxon>
        <taxon>Zeugodacus</taxon>
        <taxon>Zeugodacus</taxon>
    </lineage>
</organism>
<protein>
    <submittedName>
        <fullName evidence="9">Aspartate--tRNA ligase, mitochondrial</fullName>
    </submittedName>
</protein>
<dbReference type="InterPro" id="IPR004365">
    <property type="entry name" value="NA-bd_OB_tRNA"/>
</dbReference>
<evidence type="ECO:0000259" key="8">
    <source>
        <dbReference type="PROSITE" id="PS50862"/>
    </source>
</evidence>
<dbReference type="SUPFAM" id="SSF50249">
    <property type="entry name" value="Nucleic acid-binding proteins"/>
    <property type="match status" value="3"/>
</dbReference>
<dbReference type="Pfam" id="PF01336">
    <property type="entry name" value="tRNA_anti-codon"/>
    <property type="match status" value="2"/>
</dbReference>
<dbReference type="Gene3D" id="2.40.50.140">
    <property type="entry name" value="Nucleic acid-binding proteins"/>
    <property type="match status" value="3"/>
</dbReference>
<dbReference type="NCBIfam" id="TIGR00459">
    <property type="entry name" value="aspS_bact"/>
    <property type="match status" value="1"/>
</dbReference>
<reference evidence="9" key="1">
    <citation type="submission" date="2014-11" db="EMBL/GenBank/DDBJ databases">
        <authorList>
            <person name="Geib S."/>
        </authorList>
    </citation>
    <scope>NUCLEOTIDE SEQUENCE</scope>
</reference>
<feature type="compositionally biased region" description="Low complexity" evidence="7">
    <location>
        <begin position="1116"/>
        <end position="1131"/>
    </location>
</feature>
<dbReference type="InterPro" id="IPR045864">
    <property type="entry name" value="aa-tRNA-synth_II/BPL/LPL"/>
</dbReference>
<dbReference type="SUPFAM" id="SSF55681">
    <property type="entry name" value="Class II aaRS and biotin synthetases"/>
    <property type="match status" value="1"/>
</dbReference>
<accession>A0A0A1X7W5</accession>
<keyword evidence="3" id="KW-0547">Nucleotide-binding</keyword>
<evidence type="ECO:0000256" key="4">
    <source>
        <dbReference type="ARBA" id="ARBA00022840"/>
    </source>
</evidence>
<dbReference type="GO" id="GO:0003676">
    <property type="term" value="F:nucleic acid binding"/>
    <property type="evidence" value="ECO:0007669"/>
    <property type="project" value="InterPro"/>
</dbReference>
<dbReference type="PANTHER" id="PTHR22594">
    <property type="entry name" value="ASPARTYL/LYSYL-TRNA SYNTHETASE"/>
    <property type="match status" value="1"/>
</dbReference>
<dbReference type="InterPro" id="IPR012340">
    <property type="entry name" value="NA-bd_OB-fold"/>
</dbReference>
<dbReference type="GO" id="GO:0004812">
    <property type="term" value="F:aminoacyl-tRNA ligase activity"/>
    <property type="evidence" value="ECO:0007669"/>
    <property type="project" value="UniProtKB-KW"/>
</dbReference>
<dbReference type="GO" id="GO:0005737">
    <property type="term" value="C:cytoplasm"/>
    <property type="evidence" value="ECO:0007669"/>
    <property type="project" value="InterPro"/>
</dbReference>
<dbReference type="SUPFAM" id="SSF55261">
    <property type="entry name" value="GAD domain-like"/>
    <property type="match status" value="1"/>
</dbReference>
<dbReference type="GO" id="GO:0005524">
    <property type="term" value="F:ATP binding"/>
    <property type="evidence" value="ECO:0007669"/>
    <property type="project" value="UniProtKB-KW"/>
</dbReference>
<dbReference type="PANTHER" id="PTHR22594:SF5">
    <property type="entry name" value="ASPARTATE--TRNA LIGASE, MITOCHONDRIAL"/>
    <property type="match status" value="1"/>
</dbReference>
<evidence type="ECO:0000313" key="9">
    <source>
        <dbReference type="EMBL" id="JAD06790.1"/>
    </source>
</evidence>
<dbReference type="Pfam" id="PF00152">
    <property type="entry name" value="tRNA-synt_2"/>
    <property type="match status" value="1"/>
</dbReference>
<evidence type="ECO:0000256" key="2">
    <source>
        <dbReference type="ARBA" id="ARBA00022598"/>
    </source>
</evidence>
<dbReference type="InterPro" id="IPR004524">
    <property type="entry name" value="Asp-tRNA-ligase_1"/>
</dbReference>
<evidence type="ECO:0000256" key="3">
    <source>
        <dbReference type="ARBA" id="ARBA00022741"/>
    </source>
</evidence>
<dbReference type="PROSITE" id="PS50862">
    <property type="entry name" value="AA_TRNA_LIGASE_II"/>
    <property type="match status" value="1"/>
</dbReference>
<evidence type="ECO:0000256" key="1">
    <source>
        <dbReference type="ARBA" id="ARBA00006303"/>
    </source>
</evidence>
<dbReference type="InterPro" id="IPR004364">
    <property type="entry name" value="Aa-tRNA-synt_II"/>
</dbReference>
<gene>
    <name evidence="9" type="primary">Dars2_0</name>
    <name evidence="9" type="ORF">g.50049</name>
</gene>
<dbReference type="GO" id="GO:0006418">
    <property type="term" value="P:tRNA aminoacylation for protein translation"/>
    <property type="evidence" value="ECO:0007669"/>
    <property type="project" value="InterPro"/>
</dbReference>
<comment type="similarity">
    <text evidence="1">Belongs to the class-II aminoacyl-tRNA synthetase family. Type 1 subfamily.</text>
</comment>
<dbReference type="InterPro" id="IPR006195">
    <property type="entry name" value="aa-tRNA-synth_II"/>
</dbReference>
<dbReference type="InterPro" id="IPR047090">
    <property type="entry name" value="AspRS_core"/>
</dbReference>
<feature type="compositionally biased region" description="Basic and acidic residues" evidence="7">
    <location>
        <begin position="1076"/>
        <end position="1106"/>
    </location>
</feature>
<feature type="region of interest" description="Disordered" evidence="7">
    <location>
        <begin position="1043"/>
        <end position="1144"/>
    </location>
</feature>
<sequence>MLLISRSLWRSQQISYLNRVTALETIAAKSTALIKKTEAAVTAAEPVNHLMSGRNRVSTGSGGGRYSGGGGYGGGGGGGGYGGGGGGYGNNGGGYGGSGYGGNVGFNNSGGGGDGGYNGNYRGGYNDYCGNNDVNPFNRQVPNDLMQLMNAMASNFNMNPPPPPPARMPCGELRANHCGMLVELTGRLVKKRVSRFVELRERNGGASQLVILEDKYPRIARRMQNMPENTTLTITGVVNRRPKNSCNQTMPTGEIEVEVQEIVNIEFPTGVKSMGNKRTYSTMVKQNSCGITSTEYKIAKSDNILKYFENRDFTCNDLRRDDIGKNVTLVGWIPQPKSSKFLQLKDGYGMTQIIVEDQTLQETCLSAPEGTTVLVTGKVLGRPRANINLKYDTGEVEILVDTLKILNPDDPYEGPIKNKEKLQKMSIDDLEAEDATNNGNVTVGSIDGDKSKIADLNKFSGRTHTCGELSIDNVNEKVTICGWLEYQRMGKFFILRDGYGETQVLITSKAKGLEKYADGFSLESIIRVEGTVIPRPAATVNSNMKTGQIEVEAGSVEVLNAAKKNLPFEVRRHNRAGERLRLTHRYIDLRFTDMQHNLRMRSAIIMRMREYLINFLGFVEVETPTLFRRTPGGAQEFVVPTRKPGHFYSLVQSPQQFKQMLMAGAIDRYFQVARCYRDEATRPDRQPEFTQLDIELSFTTREDVMNLIEELLRYSWPKRGLQTPFRRITYEEAMEKYGTDKPDIRFGYTLQNVTNIIEKNKTFDEKFNNLGAYAIVVRGTEAVWNSTARKHYESLSKEFDGTLFVRKFMQYKDVLERLTKLLGDDVAQELIEKFDLEENDLLFLGIGEKRETQALLGRIRLDYHNFLSDNLNRVSKENKFLWVVDFPMFARNEETNQLESVHHPFTAPHPDDMEVFMNAKDDQLENVRSQAYDLVLNGQEIGGGSIRIHDRDMQHFVLEQILKIPHEHLNHLLNALESGCPPHGGIALGLDRLIAIICRARSMRDVIAFPKSLNGRDPLSNAPVPISDEEKALYHLAVLEGTSKSTEHDIEDDDPDAVRATPSPEPHSDGMLVDSEDVKPAVERVEEVTPVDAEKSASQKTLKSEPPESPNNSQQAAAPATPKPAVATKSATKPKRGVAAAIKK</sequence>
<proteinExistence type="inferred from homology"/>
<dbReference type="CDD" id="cd00777">
    <property type="entry name" value="AspRS_core"/>
    <property type="match status" value="1"/>
</dbReference>
<evidence type="ECO:0000256" key="7">
    <source>
        <dbReference type="SAM" id="MobiDB-lite"/>
    </source>
</evidence>
<dbReference type="AlphaFoldDB" id="A0A0A1X7W5"/>
<dbReference type="HAMAP" id="MF_00044">
    <property type="entry name" value="Asp_tRNA_synth_type1"/>
    <property type="match status" value="1"/>
</dbReference>
<dbReference type="NCBIfam" id="NF001750">
    <property type="entry name" value="PRK00476.1"/>
    <property type="match status" value="1"/>
</dbReference>
<dbReference type="Gene3D" id="3.30.1360.30">
    <property type="entry name" value="GAD-like domain"/>
    <property type="match status" value="1"/>
</dbReference>
<keyword evidence="2 9" id="KW-0436">Ligase</keyword>
<dbReference type="InterPro" id="IPR047089">
    <property type="entry name" value="Asp-tRNA-ligase_1_N"/>
</dbReference>
<dbReference type="CDD" id="cd04317">
    <property type="entry name" value="EcAspRS_like_N"/>
    <property type="match status" value="1"/>
</dbReference>
<reference evidence="9" key="2">
    <citation type="journal article" date="2015" name="Gigascience">
        <title>Reconstructing a comprehensive transcriptome assembly of a white-pupal translocated strain of the pest fruit fly Bactrocera cucurbitae.</title>
        <authorList>
            <person name="Sim S.B."/>
            <person name="Calla B."/>
            <person name="Hall B."/>
            <person name="DeRego T."/>
            <person name="Geib S.M."/>
        </authorList>
    </citation>
    <scope>NUCLEOTIDE SEQUENCE</scope>
</reference>
<keyword evidence="6" id="KW-0030">Aminoacyl-tRNA synthetase</keyword>
<dbReference type="EMBL" id="GBXI01007502">
    <property type="protein sequence ID" value="JAD06790.1"/>
    <property type="molecule type" value="Transcribed_RNA"/>
</dbReference>
<dbReference type="Gene3D" id="3.30.930.10">
    <property type="entry name" value="Bira Bifunctional Protein, Domain 2"/>
    <property type="match status" value="1"/>
</dbReference>
<dbReference type="InterPro" id="IPR004115">
    <property type="entry name" value="GAD-like_sf"/>
</dbReference>
<name>A0A0A1X7W5_ZEUCU</name>
<dbReference type="InterPro" id="IPR002312">
    <property type="entry name" value="Asp/Asn-tRNA-synth_IIb"/>
</dbReference>
<dbReference type="PRINTS" id="PR01042">
    <property type="entry name" value="TRNASYNTHASP"/>
</dbReference>